<keyword evidence="6" id="KW-0418">Kinase</keyword>
<comment type="catalytic activity">
    <reaction evidence="9">
        <text>L-seryl-[protein] + ATP = O-phospho-L-seryl-[protein] + ADP + H(+)</text>
        <dbReference type="Rhea" id="RHEA:17989"/>
        <dbReference type="Rhea" id="RHEA-COMP:9863"/>
        <dbReference type="Rhea" id="RHEA-COMP:11604"/>
        <dbReference type="ChEBI" id="CHEBI:15378"/>
        <dbReference type="ChEBI" id="CHEBI:29999"/>
        <dbReference type="ChEBI" id="CHEBI:30616"/>
        <dbReference type="ChEBI" id="CHEBI:83421"/>
        <dbReference type="ChEBI" id="CHEBI:456216"/>
        <dbReference type="EC" id="2.7.11.1"/>
    </reaction>
</comment>
<keyword evidence="7" id="KW-0067">ATP-binding</keyword>
<dbReference type="PROSITE" id="PS50011">
    <property type="entry name" value="PROTEIN_KINASE_DOM"/>
    <property type="match status" value="1"/>
</dbReference>
<dbReference type="GO" id="GO:0005524">
    <property type="term" value="F:ATP binding"/>
    <property type="evidence" value="ECO:0007669"/>
    <property type="project" value="UniProtKB-KW"/>
</dbReference>
<comment type="subcellular location">
    <subcellularLocation>
        <location evidence="1">Membrane</location>
        <topology evidence="1">Single-pass type I membrane protein</topology>
    </subcellularLocation>
</comment>
<dbReference type="FunFam" id="3.30.200.20:FF:000015">
    <property type="entry name" value="Somatic embryogenesis receptor kinase 1"/>
    <property type="match status" value="1"/>
</dbReference>
<keyword evidence="4" id="KW-0808">Transferase</keyword>
<evidence type="ECO:0000256" key="3">
    <source>
        <dbReference type="ARBA" id="ARBA00022527"/>
    </source>
</evidence>
<name>A0AAD9WIN7_EUCGR</name>
<proteinExistence type="predicted"/>
<accession>A0AAD9WIN7</accession>
<evidence type="ECO:0000256" key="8">
    <source>
        <dbReference type="ARBA" id="ARBA00047899"/>
    </source>
</evidence>
<evidence type="ECO:0000313" key="12">
    <source>
        <dbReference type="Proteomes" id="UP000030711"/>
    </source>
</evidence>
<evidence type="ECO:0000256" key="5">
    <source>
        <dbReference type="ARBA" id="ARBA00022741"/>
    </source>
</evidence>
<evidence type="ECO:0000256" key="1">
    <source>
        <dbReference type="ARBA" id="ARBA00004479"/>
    </source>
</evidence>
<dbReference type="Proteomes" id="UP000030711">
    <property type="component" value="Unassembled WGS sequence"/>
</dbReference>
<comment type="caution">
    <text evidence="11">The sequence shown here is derived from an EMBL/GenBank/DDBJ whole genome shotgun (WGS) entry which is preliminary data.</text>
</comment>
<evidence type="ECO:0000259" key="10">
    <source>
        <dbReference type="PROSITE" id="PS50011"/>
    </source>
</evidence>
<evidence type="ECO:0000256" key="9">
    <source>
        <dbReference type="ARBA" id="ARBA00048679"/>
    </source>
</evidence>
<dbReference type="GO" id="GO:0016020">
    <property type="term" value="C:membrane"/>
    <property type="evidence" value="ECO:0007669"/>
    <property type="project" value="UniProtKB-SubCell"/>
</dbReference>
<evidence type="ECO:0000256" key="2">
    <source>
        <dbReference type="ARBA" id="ARBA00012513"/>
    </source>
</evidence>
<comment type="catalytic activity">
    <reaction evidence="8">
        <text>L-threonyl-[protein] + ATP = O-phospho-L-threonyl-[protein] + ADP + H(+)</text>
        <dbReference type="Rhea" id="RHEA:46608"/>
        <dbReference type="Rhea" id="RHEA-COMP:11060"/>
        <dbReference type="Rhea" id="RHEA-COMP:11605"/>
        <dbReference type="ChEBI" id="CHEBI:15378"/>
        <dbReference type="ChEBI" id="CHEBI:30013"/>
        <dbReference type="ChEBI" id="CHEBI:30616"/>
        <dbReference type="ChEBI" id="CHEBI:61977"/>
        <dbReference type="ChEBI" id="CHEBI:456216"/>
        <dbReference type="EC" id="2.7.11.1"/>
    </reaction>
</comment>
<evidence type="ECO:0000256" key="7">
    <source>
        <dbReference type="ARBA" id="ARBA00022840"/>
    </source>
</evidence>
<dbReference type="InterPro" id="IPR051824">
    <property type="entry name" value="LRR_Rcpt-Like_S/T_Kinase"/>
</dbReference>
<dbReference type="Gene3D" id="3.30.200.20">
    <property type="entry name" value="Phosphorylase Kinase, domain 1"/>
    <property type="match status" value="1"/>
</dbReference>
<evidence type="ECO:0000256" key="6">
    <source>
        <dbReference type="ARBA" id="ARBA00022777"/>
    </source>
</evidence>
<gene>
    <name evidence="11" type="ORF">EUGRSUZ_L01511</name>
</gene>
<dbReference type="PANTHER" id="PTHR48006">
    <property type="entry name" value="LEUCINE-RICH REPEAT-CONTAINING PROTEIN DDB_G0281931-RELATED"/>
    <property type="match status" value="1"/>
</dbReference>
<dbReference type="InterPro" id="IPR011009">
    <property type="entry name" value="Kinase-like_dom_sf"/>
</dbReference>
<dbReference type="EMBL" id="MU848477">
    <property type="protein sequence ID" value="KAK2632474.1"/>
    <property type="molecule type" value="Genomic_DNA"/>
</dbReference>
<dbReference type="SUPFAM" id="SSF56112">
    <property type="entry name" value="Protein kinase-like (PK-like)"/>
    <property type="match status" value="1"/>
</dbReference>
<dbReference type="Pfam" id="PF07714">
    <property type="entry name" value="PK_Tyr_Ser-Thr"/>
    <property type="match status" value="1"/>
</dbReference>
<keyword evidence="3" id="KW-0723">Serine/threonine-protein kinase</keyword>
<dbReference type="PANTHER" id="PTHR48006:SF102">
    <property type="entry name" value="LEUCINE-RICH REPEAT-CONTAINING PROTEIN DDB_G0281931-RELATED"/>
    <property type="match status" value="1"/>
</dbReference>
<keyword evidence="5" id="KW-0547">Nucleotide-binding</keyword>
<organism evidence="11 12">
    <name type="scientific">Eucalyptus grandis</name>
    <name type="common">Flooded gum</name>
    <dbReference type="NCBI Taxonomy" id="71139"/>
    <lineage>
        <taxon>Eukaryota</taxon>
        <taxon>Viridiplantae</taxon>
        <taxon>Streptophyta</taxon>
        <taxon>Embryophyta</taxon>
        <taxon>Tracheophyta</taxon>
        <taxon>Spermatophyta</taxon>
        <taxon>Magnoliopsida</taxon>
        <taxon>eudicotyledons</taxon>
        <taxon>Gunneridae</taxon>
        <taxon>Pentapetalae</taxon>
        <taxon>rosids</taxon>
        <taxon>malvids</taxon>
        <taxon>Myrtales</taxon>
        <taxon>Myrtaceae</taxon>
        <taxon>Myrtoideae</taxon>
        <taxon>Eucalypteae</taxon>
        <taxon>Eucalyptus</taxon>
    </lineage>
</organism>
<evidence type="ECO:0000313" key="11">
    <source>
        <dbReference type="EMBL" id="KAK2632474.1"/>
    </source>
</evidence>
<sequence length="362" mass="41110">MVFNLRSFSFTDSIEDDPPPPPRGFSLKELRVATHNFSGENFLAEGGFGKVYRGRLADGSLVAVKRARTVDQCSKEQFETEVQVGRSVSTHPNVLRLRGFCRTTKELLLVYPLITNNSLSYNLTERPDRFAQPLNWTTRKRIALGAARGLAHLHDQGNIKIMHRNICVASILLNVQFEAMIGNVYVNTLTCGIIGFTAPEYSYTGKCTLKNDVFTYGKMLLELISGQPIFYVFPEVHNGEALWLEDWGNYVEEEAERLVRLALLCAHKDPSVRPEMSEVVEILESQFLQRDSSTRSSWSPKYPELLELPYSTCIFQTCFSDFRGGYVVGFDFLLHEINSYEACKKILGDGSHQYETALHIYF</sequence>
<dbReference type="InterPro" id="IPR000719">
    <property type="entry name" value="Prot_kinase_dom"/>
</dbReference>
<reference evidence="11 12" key="1">
    <citation type="journal article" date="2014" name="Nature">
        <title>The genome of Eucalyptus grandis.</title>
        <authorList>
            <person name="Myburg A.A."/>
            <person name="Grattapaglia D."/>
            <person name="Tuskan G.A."/>
            <person name="Hellsten U."/>
            <person name="Hayes R.D."/>
            <person name="Grimwood J."/>
            <person name="Jenkins J."/>
            <person name="Lindquist E."/>
            <person name="Tice H."/>
            <person name="Bauer D."/>
            <person name="Goodstein D.M."/>
            <person name="Dubchak I."/>
            <person name="Poliakov A."/>
            <person name="Mizrachi E."/>
            <person name="Kullan A.R."/>
            <person name="Hussey S.G."/>
            <person name="Pinard D."/>
            <person name="van der Merwe K."/>
            <person name="Singh P."/>
            <person name="van Jaarsveld I."/>
            <person name="Silva-Junior O.B."/>
            <person name="Togawa R.C."/>
            <person name="Pappas M.R."/>
            <person name="Faria D.A."/>
            <person name="Sansaloni C.P."/>
            <person name="Petroli C.D."/>
            <person name="Yang X."/>
            <person name="Ranjan P."/>
            <person name="Tschaplinski T.J."/>
            <person name="Ye C.Y."/>
            <person name="Li T."/>
            <person name="Sterck L."/>
            <person name="Vanneste K."/>
            <person name="Murat F."/>
            <person name="Soler M."/>
            <person name="Clemente H.S."/>
            <person name="Saidi N."/>
            <person name="Cassan-Wang H."/>
            <person name="Dunand C."/>
            <person name="Hefer C.A."/>
            <person name="Bornberg-Bauer E."/>
            <person name="Kersting A.R."/>
            <person name="Vining K."/>
            <person name="Amarasinghe V."/>
            <person name="Ranik M."/>
            <person name="Naithani S."/>
            <person name="Elser J."/>
            <person name="Boyd A.E."/>
            <person name="Liston A."/>
            <person name="Spatafora J.W."/>
            <person name="Dharmwardhana P."/>
            <person name="Raja R."/>
            <person name="Sullivan C."/>
            <person name="Romanel E."/>
            <person name="Alves-Ferreira M."/>
            <person name="Kulheim C."/>
            <person name="Foley W."/>
            <person name="Carocha V."/>
            <person name="Paiva J."/>
            <person name="Kudrna D."/>
            <person name="Brommonschenkel S.H."/>
            <person name="Pasquali G."/>
            <person name="Byrne M."/>
            <person name="Rigault P."/>
            <person name="Tibbits J."/>
            <person name="Spokevicius A."/>
            <person name="Jones R.C."/>
            <person name="Steane D.A."/>
            <person name="Vaillancourt R.E."/>
            <person name="Potts B.M."/>
            <person name="Joubert F."/>
            <person name="Barry K."/>
            <person name="Pappas G.J."/>
            <person name="Strauss S.H."/>
            <person name="Jaiswal P."/>
            <person name="Grima-Pettenati J."/>
            <person name="Salse J."/>
            <person name="Van de Peer Y."/>
            <person name="Rokhsar D.S."/>
            <person name="Schmutz J."/>
        </authorList>
    </citation>
    <scope>NUCLEOTIDE SEQUENCE [LARGE SCALE GENOMIC DNA]</scope>
    <source>
        <strain evidence="12">cv. BRASUZ1</strain>
        <tissue evidence="11">Leaf extractions</tissue>
    </source>
</reference>
<dbReference type="InterPro" id="IPR001245">
    <property type="entry name" value="Ser-Thr/Tyr_kinase_cat_dom"/>
</dbReference>
<protein>
    <recommendedName>
        <fullName evidence="2">non-specific serine/threonine protein kinase</fullName>
        <ecNumber evidence="2">2.7.11.1</ecNumber>
    </recommendedName>
</protein>
<feature type="domain" description="Protein kinase" evidence="10">
    <location>
        <begin position="37"/>
        <end position="288"/>
    </location>
</feature>
<evidence type="ECO:0000256" key="4">
    <source>
        <dbReference type="ARBA" id="ARBA00022679"/>
    </source>
</evidence>
<keyword evidence="12" id="KW-1185">Reference proteome</keyword>
<dbReference type="EC" id="2.7.11.1" evidence="2"/>
<dbReference type="AlphaFoldDB" id="A0AAD9WIN7"/>
<dbReference type="GO" id="GO:0004674">
    <property type="term" value="F:protein serine/threonine kinase activity"/>
    <property type="evidence" value="ECO:0007669"/>
    <property type="project" value="UniProtKB-KW"/>
</dbReference>
<dbReference type="Gene3D" id="1.10.510.10">
    <property type="entry name" value="Transferase(Phosphotransferase) domain 1"/>
    <property type="match status" value="1"/>
</dbReference>